<evidence type="ECO:0000256" key="5">
    <source>
        <dbReference type="ARBA" id="ARBA00022691"/>
    </source>
</evidence>
<keyword evidence="8" id="KW-0812">Transmembrane</keyword>
<dbReference type="Pfam" id="PF00856">
    <property type="entry name" value="SET"/>
    <property type="match status" value="1"/>
</dbReference>
<organism evidence="11 12">
    <name type="scientific">Prunus armeniaca</name>
    <name type="common">Apricot</name>
    <name type="synonym">Armeniaca vulgaris</name>
    <dbReference type="NCBI Taxonomy" id="36596"/>
    <lineage>
        <taxon>Eukaryota</taxon>
        <taxon>Viridiplantae</taxon>
        <taxon>Streptophyta</taxon>
        <taxon>Embryophyta</taxon>
        <taxon>Tracheophyta</taxon>
        <taxon>Spermatophyta</taxon>
        <taxon>Magnoliopsida</taxon>
        <taxon>eudicotyledons</taxon>
        <taxon>Gunneridae</taxon>
        <taxon>Pentapetalae</taxon>
        <taxon>rosids</taxon>
        <taxon>fabids</taxon>
        <taxon>Rosales</taxon>
        <taxon>Rosaceae</taxon>
        <taxon>Amygdaloideae</taxon>
        <taxon>Amygdaleae</taxon>
        <taxon>Prunus</taxon>
    </lineage>
</organism>
<dbReference type="InterPro" id="IPR050973">
    <property type="entry name" value="H3K9_Histone-Lys_N-MTase"/>
</dbReference>
<keyword evidence="6" id="KW-0479">Metal-binding</keyword>
<proteinExistence type="predicted"/>
<evidence type="ECO:0000256" key="1">
    <source>
        <dbReference type="ARBA" id="ARBA00004286"/>
    </source>
</evidence>
<dbReference type="PROSITE" id="PS50280">
    <property type="entry name" value="SET"/>
    <property type="match status" value="1"/>
</dbReference>
<evidence type="ECO:0000256" key="4">
    <source>
        <dbReference type="ARBA" id="ARBA00022679"/>
    </source>
</evidence>
<keyword evidence="3" id="KW-0489">Methyltransferase</keyword>
<dbReference type="PANTHER" id="PTHR46223:SF3">
    <property type="entry name" value="HISTONE-LYSINE N-METHYLTRANSFERASE SET-23"/>
    <property type="match status" value="1"/>
</dbReference>
<protein>
    <recommendedName>
        <fullName evidence="13">SET domain-containing protein</fullName>
    </recommendedName>
</protein>
<feature type="domain" description="Post-SET" evidence="10">
    <location>
        <begin position="371"/>
        <end position="387"/>
    </location>
</feature>
<evidence type="ECO:0000259" key="10">
    <source>
        <dbReference type="PROSITE" id="PS50868"/>
    </source>
</evidence>
<evidence type="ECO:0000256" key="8">
    <source>
        <dbReference type="SAM" id="Phobius"/>
    </source>
</evidence>
<dbReference type="PROSITE" id="PS50868">
    <property type="entry name" value="POST_SET"/>
    <property type="match status" value="1"/>
</dbReference>
<gene>
    <name evidence="11" type="ORF">ORAREDHAP_LOCUS41417</name>
</gene>
<dbReference type="EMBL" id="CAEKKB010000007">
    <property type="protein sequence ID" value="CAB4316321.1"/>
    <property type="molecule type" value="Genomic_DNA"/>
</dbReference>
<keyword evidence="2" id="KW-0158">Chromosome</keyword>
<keyword evidence="8" id="KW-0472">Membrane</keyword>
<keyword evidence="8" id="KW-1133">Transmembrane helix</keyword>
<evidence type="ECO:0000256" key="3">
    <source>
        <dbReference type="ARBA" id="ARBA00022603"/>
    </source>
</evidence>
<accession>A0A6J5XT88</accession>
<evidence type="ECO:0000256" key="2">
    <source>
        <dbReference type="ARBA" id="ARBA00022454"/>
    </source>
</evidence>
<dbReference type="GO" id="GO:0008168">
    <property type="term" value="F:methyltransferase activity"/>
    <property type="evidence" value="ECO:0007669"/>
    <property type="project" value="UniProtKB-KW"/>
</dbReference>
<evidence type="ECO:0000256" key="6">
    <source>
        <dbReference type="ARBA" id="ARBA00022723"/>
    </source>
</evidence>
<evidence type="ECO:0008006" key="13">
    <source>
        <dbReference type="Google" id="ProtNLM"/>
    </source>
</evidence>
<evidence type="ECO:0000313" key="12">
    <source>
        <dbReference type="Proteomes" id="UP000507245"/>
    </source>
</evidence>
<dbReference type="InterPro" id="IPR001214">
    <property type="entry name" value="SET_dom"/>
</dbReference>
<dbReference type="GO" id="GO:0032259">
    <property type="term" value="P:methylation"/>
    <property type="evidence" value="ECO:0007669"/>
    <property type="project" value="UniProtKB-KW"/>
</dbReference>
<dbReference type="SMART" id="SM00317">
    <property type="entry name" value="SET"/>
    <property type="match status" value="1"/>
</dbReference>
<dbReference type="GO" id="GO:0005694">
    <property type="term" value="C:chromosome"/>
    <property type="evidence" value="ECO:0007669"/>
    <property type="project" value="UniProtKB-SubCell"/>
</dbReference>
<feature type="domain" description="SET" evidence="9">
    <location>
        <begin position="232"/>
        <end position="364"/>
    </location>
</feature>
<evidence type="ECO:0000259" key="9">
    <source>
        <dbReference type="PROSITE" id="PS50280"/>
    </source>
</evidence>
<dbReference type="AlphaFoldDB" id="A0A6J5XT88"/>
<name>A0A6J5XT88_PRUAR</name>
<feature type="transmembrane region" description="Helical" evidence="8">
    <location>
        <begin position="22"/>
        <end position="41"/>
    </location>
</feature>
<dbReference type="InterPro" id="IPR046341">
    <property type="entry name" value="SET_dom_sf"/>
</dbReference>
<evidence type="ECO:0000313" key="11">
    <source>
        <dbReference type="EMBL" id="CAB4316321.1"/>
    </source>
</evidence>
<dbReference type="Proteomes" id="UP000507245">
    <property type="component" value="Unassembled WGS sequence"/>
</dbReference>
<keyword evidence="5" id="KW-0949">S-adenosyl-L-methionine</keyword>
<dbReference type="SUPFAM" id="SSF82199">
    <property type="entry name" value="SET domain"/>
    <property type="match status" value="1"/>
</dbReference>
<dbReference type="OrthoDB" id="5792673at2759"/>
<sequence>MVRIHVHFSWKYPIHFSRSNRAIISLDIVPLIAIASLHILIKNLFLRRMQQTQSLPSKRNHSPSLLHQCSELVLSWLTPQELATISLTCSTLHTISKSITLRRASDASRAFESHPIPFHNSVDEHPYAYFIYTPSQIPSSSSQFLGRQSWGSSFSAHKSNSVAGLGVQTLRFVDDSGECAYGCECEACGEEGDGADGCPCFGGFDDVVAECGPSCECGLDCGNRLTQRGIEIKLKILRDGRKGWSLYADQFIPKGRFVCEYAGELLTTKEARLRQQIYDELASGGHFSPALLVVREHMPSRKACLRYNIDATRVGNVSRFINHSCDGGNLSTALVRSSGALLPRLCFFASKDIKEDEELTFSYGEIRERSKGLQCFCGSSCCLGILPSEQT</sequence>
<dbReference type="InterPro" id="IPR003616">
    <property type="entry name" value="Post-SET_dom"/>
</dbReference>
<keyword evidence="4" id="KW-0808">Transferase</keyword>
<dbReference type="Gene3D" id="2.170.270.10">
    <property type="entry name" value="SET domain"/>
    <property type="match status" value="1"/>
</dbReference>
<keyword evidence="7" id="KW-0862">Zinc</keyword>
<reference evidence="12" key="1">
    <citation type="journal article" date="2020" name="Genome Biol.">
        <title>Gamete binning: chromosome-level and haplotype-resolved genome assembly enabled by high-throughput single-cell sequencing of gamete genomes.</title>
        <authorList>
            <person name="Campoy J.A."/>
            <person name="Sun H."/>
            <person name="Goel M."/>
            <person name="Jiao W.-B."/>
            <person name="Folz-Donahue K."/>
            <person name="Wang N."/>
            <person name="Rubio M."/>
            <person name="Liu C."/>
            <person name="Kukat C."/>
            <person name="Ruiz D."/>
            <person name="Huettel B."/>
            <person name="Schneeberger K."/>
        </authorList>
    </citation>
    <scope>NUCLEOTIDE SEQUENCE [LARGE SCALE GENOMIC DNA]</scope>
    <source>
        <strain evidence="12">cv. Rojo Pasion</strain>
    </source>
</reference>
<dbReference type="PANTHER" id="PTHR46223">
    <property type="entry name" value="HISTONE-LYSINE N-METHYLTRANSFERASE SUV39H"/>
    <property type="match status" value="1"/>
</dbReference>
<dbReference type="GO" id="GO:0046872">
    <property type="term" value="F:metal ion binding"/>
    <property type="evidence" value="ECO:0007669"/>
    <property type="project" value="UniProtKB-KW"/>
</dbReference>
<evidence type="ECO:0000256" key="7">
    <source>
        <dbReference type="ARBA" id="ARBA00022833"/>
    </source>
</evidence>
<keyword evidence="12" id="KW-1185">Reference proteome</keyword>
<comment type="subcellular location">
    <subcellularLocation>
        <location evidence="1">Chromosome</location>
    </subcellularLocation>
</comment>